<dbReference type="Gene3D" id="3.40.50.720">
    <property type="entry name" value="NAD(P)-binding Rossmann-like Domain"/>
    <property type="match status" value="1"/>
</dbReference>
<organism evidence="2 3">
    <name type="scientific">Elysia crispata</name>
    <name type="common">lettuce slug</name>
    <dbReference type="NCBI Taxonomy" id="231223"/>
    <lineage>
        <taxon>Eukaryota</taxon>
        <taxon>Metazoa</taxon>
        <taxon>Spiralia</taxon>
        <taxon>Lophotrochozoa</taxon>
        <taxon>Mollusca</taxon>
        <taxon>Gastropoda</taxon>
        <taxon>Heterobranchia</taxon>
        <taxon>Euthyneura</taxon>
        <taxon>Panpulmonata</taxon>
        <taxon>Sacoglossa</taxon>
        <taxon>Placobranchoidea</taxon>
        <taxon>Plakobranchidae</taxon>
        <taxon>Elysia</taxon>
    </lineage>
</organism>
<dbReference type="InterPro" id="IPR036291">
    <property type="entry name" value="NAD(P)-bd_dom_sf"/>
</dbReference>
<gene>
    <name evidence="2" type="ORF">RRG08_050169</name>
</gene>
<dbReference type="AlphaFoldDB" id="A0AAE0YDC3"/>
<dbReference type="Pfam" id="PF00106">
    <property type="entry name" value="adh_short"/>
    <property type="match status" value="1"/>
</dbReference>
<dbReference type="EMBL" id="JAWDGP010006413">
    <property type="protein sequence ID" value="KAK3741605.1"/>
    <property type="molecule type" value="Genomic_DNA"/>
</dbReference>
<dbReference type="PANTHER" id="PTHR43313">
    <property type="entry name" value="SHORT-CHAIN DEHYDROGENASE/REDUCTASE FAMILY 9C"/>
    <property type="match status" value="1"/>
</dbReference>
<dbReference type="PRINTS" id="PR00080">
    <property type="entry name" value="SDRFAMILY"/>
</dbReference>
<comment type="caution">
    <text evidence="2">The sequence shown here is derived from an EMBL/GenBank/DDBJ whole genome shotgun (WGS) entry which is preliminary data.</text>
</comment>
<dbReference type="PRINTS" id="PR00081">
    <property type="entry name" value="GDHRDH"/>
</dbReference>
<evidence type="ECO:0000313" key="2">
    <source>
        <dbReference type="EMBL" id="KAK3741605.1"/>
    </source>
</evidence>
<proteinExistence type="inferred from homology"/>
<sequence>MFLTTVVILVSLYVIIDRVLRLFKVGNHSNKHVFITGCDSGFGRDLAIRLDTLGFPVFAGCLTNSGLESLAKISSSRLRTLNLDVTDQDSIRDAEKFVRERLPDEKALWAVVNNAGVGGQIAPMEMCTYQEWLEACQVNLLGPAEVTRVFLPLLRQSKGRVVSIGSVMGRCAAAPGPYTASKFGMEAFSDVLRREMAPFGVKVSLLEPGYHRTPLINPEVLGERLDKAYLRASPEVKQAYGGESFTDRWKALVASTFELSSKNTGNVVDAYMDALTSRFPRPRYVVGWDARLLFVPFSFLPEWVGDWFLIWAQRAKLREHGFDA</sequence>
<reference evidence="2" key="1">
    <citation type="journal article" date="2023" name="G3 (Bethesda)">
        <title>A reference genome for the long-term kleptoplast-retaining sea slug Elysia crispata morphotype clarki.</title>
        <authorList>
            <person name="Eastman K.E."/>
            <person name="Pendleton A.L."/>
            <person name="Shaikh M.A."/>
            <person name="Suttiyut T."/>
            <person name="Ogas R."/>
            <person name="Tomko P."/>
            <person name="Gavelis G."/>
            <person name="Widhalm J.R."/>
            <person name="Wisecaver J.H."/>
        </authorList>
    </citation>
    <scope>NUCLEOTIDE SEQUENCE</scope>
    <source>
        <strain evidence="2">ECLA1</strain>
    </source>
</reference>
<dbReference type="SUPFAM" id="SSF51735">
    <property type="entry name" value="NAD(P)-binding Rossmann-fold domains"/>
    <property type="match status" value="1"/>
</dbReference>
<evidence type="ECO:0000256" key="1">
    <source>
        <dbReference type="RuleBase" id="RU000363"/>
    </source>
</evidence>
<evidence type="ECO:0000313" key="3">
    <source>
        <dbReference type="Proteomes" id="UP001283361"/>
    </source>
</evidence>
<keyword evidence="3" id="KW-1185">Reference proteome</keyword>
<dbReference type="PANTHER" id="PTHR43313:SF1">
    <property type="entry name" value="3BETA-HYDROXYSTEROID DEHYDROGENASE DHS-16"/>
    <property type="match status" value="1"/>
</dbReference>
<dbReference type="GO" id="GO:0016491">
    <property type="term" value="F:oxidoreductase activity"/>
    <property type="evidence" value="ECO:0007669"/>
    <property type="project" value="TreeGrafter"/>
</dbReference>
<dbReference type="Proteomes" id="UP001283361">
    <property type="component" value="Unassembled WGS sequence"/>
</dbReference>
<comment type="similarity">
    <text evidence="1">Belongs to the short-chain dehydrogenases/reductases (SDR) family.</text>
</comment>
<dbReference type="InterPro" id="IPR002347">
    <property type="entry name" value="SDR_fam"/>
</dbReference>
<name>A0AAE0YDC3_9GAST</name>
<protein>
    <submittedName>
        <fullName evidence="2">Uncharacterized protein</fullName>
    </submittedName>
</protein>
<accession>A0AAE0YDC3</accession>
<dbReference type="GO" id="GO:0008202">
    <property type="term" value="P:steroid metabolic process"/>
    <property type="evidence" value="ECO:0007669"/>
    <property type="project" value="TreeGrafter"/>
</dbReference>